<comment type="caution">
    <text evidence="2">The sequence shown here is derived from an EMBL/GenBank/DDBJ whole genome shotgun (WGS) entry which is preliminary data.</text>
</comment>
<feature type="transmembrane region" description="Helical" evidence="1">
    <location>
        <begin position="12"/>
        <end position="33"/>
    </location>
</feature>
<organism evidence="2 3">
    <name type="scientific">Xylaria bambusicola</name>
    <dbReference type="NCBI Taxonomy" id="326684"/>
    <lineage>
        <taxon>Eukaryota</taxon>
        <taxon>Fungi</taxon>
        <taxon>Dikarya</taxon>
        <taxon>Ascomycota</taxon>
        <taxon>Pezizomycotina</taxon>
        <taxon>Sordariomycetes</taxon>
        <taxon>Xylariomycetidae</taxon>
        <taxon>Xylariales</taxon>
        <taxon>Xylariaceae</taxon>
        <taxon>Xylaria</taxon>
    </lineage>
</organism>
<keyword evidence="3" id="KW-1185">Reference proteome</keyword>
<keyword evidence="1" id="KW-0472">Membrane</keyword>
<keyword evidence="1" id="KW-0812">Transmembrane</keyword>
<proteinExistence type="predicted"/>
<gene>
    <name evidence="2" type="ORF">RRF57_003787</name>
</gene>
<evidence type="ECO:0000313" key="2">
    <source>
        <dbReference type="EMBL" id="KAK5628072.1"/>
    </source>
</evidence>
<name>A0AAN7Z3R5_9PEZI</name>
<dbReference type="AlphaFoldDB" id="A0AAN7Z3R5"/>
<reference evidence="2 3" key="1">
    <citation type="submission" date="2023-10" db="EMBL/GenBank/DDBJ databases">
        <title>Draft genome sequence of Xylaria bambusicola isolate GMP-LS, the root and basal stem rot pathogen of sugarcane in Indonesia.</title>
        <authorList>
            <person name="Selvaraj P."/>
            <person name="Muralishankar V."/>
            <person name="Muruganantham S."/>
            <person name="Sp S."/>
            <person name="Haryani S."/>
            <person name="Lau K.J.X."/>
            <person name="Naqvi N.I."/>
        </authorList>
    </citation>
    <scope>NUCLEOTIDE SEQUENCE [LARGE SCALE GENOMIC DNA]</scope>
    <source>
        <strain evidence="2">GMP-LS</strain>
    </source>
</reference>
<sequence>MAVLPFETLFRVPLLLLSVTSVFLVVTDSFRIFSVQICGSYTRQNFTIIVLLVFFLALFITAAFKPQLRIIRMRFVDFILINFSSSPQQRAYGCIRAQRGLISSGGKPNFAG</sequence>
<evidence type="ECO:0000256" key="1">
    <source>
        <dbReference type="SAM" id="Phobius"/>
    </source>
</evidence>
<dbReference type="Proteomes" id="UP001305414">
    <property type="component" value="Unassembled WGS sequence"/>
</dbReference>
<feature type="transmembrane region" description="Helical" evidence="1">
    <location>
        <begin position="45"/>
        <end position="64"/>
    </location>
</feature>
<protein>
    <submittedName>
        <fullName evidence="2">Uncharacterized protein</fullName>
    </submittedName>
</protein>
<dbReference type="EMBL" id="JAWHQM010000007">
    <property type="protein sequence ID" value="KAK5628072.1"/>
    <property type="molecule type" value="Genomic_DNA"/>
</dbReference>
<accession>A0AAN7Z3R5</accession>
<keyword evidence="1" id="KW-1133">Transmembrane helix</keyword>
<evidence type="ECO:0000313" key="3">
    <source>
        <dbReference type="Proteomes" id="UP001305414"/>
    </source>
</evidence>